<evidence type="ECO:0000256" key="3">
    <source>
        <dbReference type="SAM" id="Phobius"/>
    </source>
</evidence>
<dbReference type="InterPro" id="IPR012340">
    <property type="entry name" value="NA-bd_OB-fold"/>
</dbReference>
<comment type="caution">
    <text evidence="6">The sequence shown here is derived from an EMBL/GenBank/DDBJ whole genome shotgun (WGS) entry which is preliminary data.</text>
</comment>
<dbReference type="EMBL" id="NBSK02000003">
    <property type="protein sequence ID" value="KAJ0215937.1"/>
    <property type="molecule type" value="Genomic_DNA"/>
</dbReference>
<keyword evidence="1" id="KW-0547">Nucleotide-binding</keyword>
<keyword evidence="1" id="KW-0233">DNA recombination</keyword>
<feature type="compositionally biased region" description="Basic residues" evidence="2">
    <location>
        <begin position="716"/>
        <end position="725"/>
    </location>
</feature>
<dbReference type="Pfam" id="PF05970">
    <property type="entry name" value="PIF1"/>
    <property type="match status" value="1"/>
</dbReference>
<comment type="catalytic activity">
    <reaction evidence="1">
        <text>ATP + H2O = ADP + phosphate + H(+)</text>
        <dbReference type="Rhea" id="RHEA:13065"/>
        <dbReference type="ChEBI" id="CHEBI:15377"/>
        <dbReference type="ChEBI" id="CHEBI:15378"/>
        <dbReference type="ChEBI" id="CHEBI:30616"/>
        <dbReference type="ChEBI" id="CHEBI:43474"/>
        <dbReference type="ChEBI" id="CHEBI:456216"/>
        <dbReference type="EC" id="5.6.2.3"/>
    </reaction>
</comment>
<keyword evidence="3" id="KW-1133">Transmembrane helix</keyword>
<dbReference type="AlphaFoldDB" id="A0A9R1W3R4"/>
<feature type="domain" description="DNA helicase Pif1-like DEAD-box helicase" evidence="4">
    <location>
        <begin position="19"/>
        <end position="84"/>
    </location>
</feature>
<name>A0A9R1W3R4_LACSA</name>
<keyword evidence="3" id="KW-0472">Membrane</keyword>
<dbReference type="GO" id="GO:0016787">
    <property type="term" value="F:hydrolase activity"/>
    <property type="evidence" value="ECO:0007669"/>
    <property type="project" value="UniProtKB-KW"/>
</dbReference>
<evidence type="ECO:0000259" key="4">
    <source>
        <dbReference type="Pfam" id="PF05970"/>
    </source>
</evidence>
<dbReference type="GO" id="GO:0005524">
    <property type="term" value="F:ATP binding"/>
    <property type="evidence" value="ECO:0007669"/>
    <property type="project" value="UniProtKB-KW"/>
</dbReference>
<dbReference type="Proteomes" id="UP000235145">
    <property type="component" value="Unassembled WGS sequence"/>
</dbReference>
<reference evidence="6 7" key="1">
    <citation type="journal article" date="2017" name="Nat. Commun.">
        <title>Genome assembly with in vitro proximity ligation data and whole-genome triplication in lettuce.</title>
        <authorList>
            <person name="Reyes-Chin-Wo S."/>
            <person name="Wang Z."/>
            <person name="Yang X."/>
            <person name="Kozik A."/>
            <person name="Arikit S."/>
            <person name="Song C."/>
            <person name="Xia L."/>
            <person name="Froenicke L."/>
            <person name="Lavelle D.O."/>
            <person name="Truco M.J."/>
            <person name="Xia R."/>
            <person name="Zhu S."/>
            <person name="Xu C."/>
            <person name="Xu H."/>
            <person name="Xu X."/>
            <person name="Cox K."/>
            <person name="Korf I."/>
            <person name="Meyers B.C."/>
            <person name="Michelmore R.W."/>
        </authorList>
    </citation>
    <scope>NUCLEOTIDE SEQUENCE [LARGE SCALE GENOMIC DNA]</scope>
    <source>
        <strain evidence="7">cv. Salinas</strain>
        <tissue evidence="6">Seedlings</tissue>
    </source>
</reference>
<feature type="domain" description="DNA helicase Pif1-like 2B" evidence="5">
    <location>
        <begin position="194"/>
        <end position="240"/>
    </location>
</feature>
<comment type="cofactor">
    <cofactor evidence="1">
        <name>Mg(2+)</name>
        <dbReference type="ChEBI" id="CHEBI:18420"/>
    </cofactor>
</comment>
<keyword evidence="3" id="KW-0812">Transmembrane</keyword>
<evidence type="ECO:0000256" key="1">
    <source>
        <dbReference type="RuleBase" id="RU363044"/>
    </source>
</evidence>
<protein>
    <recommendedName>
        <fullName evidence="1">ATP-dependent DNA helicase</fullName>
        <ecNumber evidence="1">5.6.2.3</ecNumber>
    </recommendedName>
</protein>
<dbReference type="SUPFAM" id="SSF52540">
    <property type="entry name" value="P-loop containing nucleoside triphosphate hydrolases"/>
    <property type="match status" value="1"/>
</dbReference>
<keyword evidence="1" id="KW-0234">DNA repair</keyword>
<dbReference type="CDD" id="cd18809">
    <property type="entry name" value="SF1_C_RecD"/>
    <property type="match status" value="1"/>
</dbReference>
<dbReference type="InterPro" id="IPR010285">
    <property type="entry name" value="DNA_helicase_pif1-like_DEAD"/>
</dbReference>
<sequence length="725" mass="81291">MKSSAPERFRRSWFWGVTTFLWTTTLAYFRSKGKIALAVATSSIASLLFPSGRTAHSRFKIPIDFTHNVACNITKKTMLVELLKIGDGMLGEIDRHDKANSKWIEIPTQLVIPPTENALNNLIEFVYGDDILKKPSALLLSARAIVCPKNETIQKINDIVLQKSHGHSKMYESADSIEFNGNQSTKFNSFYPIEYLNALNFPSIPVHSLLLKINTLVMLIRNINQKEGLCNGTRLMVSQLLSNVIEATIITGTSIGNKVILPYITFIHKSPDMPFTFVRKQFPLKVCYVMTINKSQGQSLKKVGIYLPQPVFTHGQLYVALSCATSPDSVKILIHFDDNTTNNKTKNVVFGEFLQKVNDSEVRIVRMWTPQLRNQETWFLAVDKNILGQRKDQGFLQSVLLPSRCYRIEKCGCGIDDRYQKWVNNEIYMAVGITSSITPLPDTVVIPRHCGEDVAISLWKEFTSASSKFDRIALETATAPVIVAITSVKISTYAGTLRLGTSSATHIYMNPPIPKTKLLMDSYNALPESPIFLDPPIPLSEIIQKSHSDRSDKTIITKASIVDYIFSDSCYHVQCLKCKIITFKQGNNWFCPLDGILDSPSNSATQDLFGTTSDNLRSENNINDRKQLQPIATSSQGTPKKMMIRMTNTSTDNNIRFIVTNIEKTDSDVPSSITTPAPDRPTSSQNTEKESCSLHQQGKLNVRRSLPFENPDTPATKRKIGRKTE</sequence>
<keyword evidence="1" id="KW-0067">ATP-binding</keyword>
<dbReference type="PANTHER" id="PTHR10492:SF96">
    <property type="entry name" value="ATP-DEPENDENT DNA HELICASE"/>
    <property type="match status" value="1"/>
</dbReference>
<gene>
    <name evidence="6" type="ORF">LSAT_V11C300152420</name>
</gene>
<organism evidence="6 7">
    <name type="scientific">Lactuca sativa</name>
    <name type="common">Garden lettuce</name>
    <dbReference type="NCBI Taxonomy" id="4236"/>
    <lineage>
        <taxon>Eukaryota</taxon>
        <taxon>Viridiplantae</taxon>
        <taxon>Streptophyta</taxon>
        <taxon>Embryophyta</taxon>
        <taxon>Tracheophyta</taxon>
        <taxon>Spermatophyta</taxon>
        <taxon>Magnoliopsida</taxon>
        <taxon>eudicotyledons</taxon>
        <taxon>Gunneridae</taxon>
        <taxon>Pentapetalae</taxon>
        <taxon>asterids</taxon>
        <taxon>campanulids</taxon>
        <taxon>Asterales</taxon>
        <taxon>Asteraceae</taxon>
        <taxon>Cichorioideae</taxon>
        <taxon>Cichorieae</taxon>
        <taxon>Lactucinae</taxon>
        <taxon>Lactuca</taxon>
    </lineage>
</organism>
<keyword evidence="7" id="KW-1185">Reference proteome</keyword>
<dbReference type="Pfam" id="PF21530">
    <property type="entry name" value="Pif1_2B_dom"/>
    <property type="match status" value="1"/>
</dbReference>
<keyword evidence="1" id="KW-0227">DNA damage</keyword>
<dbReference type="InterPro" id="IPR027417">
    <property type="entry name" value="P-loop_NTPase"/>
</dbReference>
<accession>A0A9R1W3R4</accession>
<dbReference type="SUPFAM" id="SSF50249">
    <property type="entry name" value="Nucleic acid-binding proteins"/>
    <property type="match status" value="2"/>
</dbReference>
<dbReference type="FunFam" id="3.40.50.300:FF:002884">
    <property type="entry name" value="ATP-dependent DNA helicase"/>
    <property type="match status" value="1"/>
</dbReference>
<feature type="transmembrane region" description="Helical" evidence="3">
    <location>
        <begin position="12"/>
        <end position="29"/>
    </location>
</feature>
<comment type="similarity">
    <text evidence="1">Belongs to the helicase family.</text>
</comment>
<evidence type="ECO:0000256" key="2">
    <source>
        <dbReference type="SAM" id="MobiDB-lite"/>
    </source>
</evidence>
<evidence type="ECO:0000313" key="7">
    <source>
        <dbReference type="Proteomes" id="UP000235145"/>
    </source>
</evidence>
<dbReference type="GO" id="GO:0006310">
    <property type="term" value="P:DNA recombination"/>
    <property type="evidence" value="ECO:0007669"/>
    <property type="project" value="UniProtKB-KW"/>
</dbReference>
<proteinExistence type="inferred from homology"/>
<dbReference type="GO" id="GO:0006281">
    <property type="term" value="P:DNA repair"/>
    <property type="evidence" value="ECO:0007669"/>
    <property type="project" value="UniProtKB-KW"/>
</dbReference>
<evidence type="ECO:0000259" key="5">
    <source>
        <dbReference type="Pfam" id="PF21530"/>
    </source>
</evidence>
<dbReference type="Gene3D" id="2.40.50.140">
    <property type="entry name" value="Nucleic acid-binding proteins"/>
    <property type="match status" value="1"/>
</dbReference>
<keyword evidence="1" id="KW-0378">Hydrolase</keyword>
<feature type="region of interest" description="Disordered" evidence="2">
    <location>
        <begin position="666"/>
        <end position="725"/>
    </location>
</feature>
<feature type="compositionally biased region" description="Polar residues" evidence="2">
    <location>
        <begin position="668"/>
        <end position="686"/>
    </location>
</feature>
<dbReference type="PANTHER" id="PTHR10492">
    <property type="match status" value="1"/>
</dbReference>
<evidence type="ECO:0000313" key="6">
    <source>
        <dbReference type="EMBL" id="KAJ0215937.1"/>
    </source>
</evidence>
<keyword evidence="1" id="KW-0347">Helicase</keyword>
<dbReference type="InterPro" id="IPR049163">
    <property type="entry name" value="Pif1-like_2B_dom"/>
</dbReference>
<dbReference type="EC" id="5.6.2.3" evidence="1"/>
<dbReference type="GO" id="GO:0000723">
    <property type="term" value="P:telomere maintenance"/>
    <property type="evidence" value="ECO:0007669"/>
    <property type="project" value="InterPro"/>
</dbReference>
<dbReference type="GO" id="GO:0043139">
    <property type="term" value="F:5'-3' DNA helicase activity"/>
    <property type="evidence" value="ECO:0007669"/>
    <property type="project" value="UniProtKB-EC"/>
</dbReference>